<evidence type="ECO:0000256" key="1">
    <source>
        <dbReference type="SAM" id="MobiDB-lite"/>
    </source>
</evidence>
<sequence length="77" mass="8975">MRIPTILSTKQYKKEEKPRPENIPGCKFHKSTTPSPVLILNPSSKETLQVYLFPFPYPKYPGLHQHQHQHPNPDTEL</sequence>
<accession>A0A286U883</accession>
<comment type="caution">
    <text evidence="2">The sequence shown here is derived from an EMBL/GenBank/DDBJ whole genome shotgun (WGS) entry which is preliminary data.</text>
</comment>
<feature type="compositionally biased region" description="Polar residues" evidence="1">
    <location>
        <begin position="1"/>
        <end position="10"/>
    </location>
</feature>
<keyword evidence="3" id="KW-1185">Reference proteome</keyword>
<reference evidence="2 3" key="1">
    <citation type="journal article" date="2017" name="Mol. Ecol.">
        <title>Comparative and population genomic landscape of Phellinus noxius: A hypervariable fungus causing root rot in trees.</title>
        <authorList>
            <person name="Chung C.L."/>
            <person name="Lee T.J."/>
            <person name="Akiba M."/>
            <person name="Lee H.H."/>
            <person name="Kuo T.H."/>
            <person name="Liu D."/>
            <person name="Ke H.M."/>
            <person name="Yokoi T."/>
            <person name="Roa M.B."/>
            <person name="Lu M.J."/>
            <person name="Chang Y.Y."/>
            <person name="Ann P.J."/>
            <person name="Tsai J.N."/>
            <person name="Chen C.Y."/>
            <person name="Tzean S.S."/>
            <person name="Ota Y."/>
            <person name="Hattori T."/>
            <person name="Sahashi N."/>
            <person name="Liou R.F."/>
            <person name="Kikuchi T."/>
            <person name="Tsai I.J."/>
        </authorList>
    </citation>
    <scope>NUCLEOTIDE SEQUENCE [LARGE SCALE GENOMIC DNA]</scope>
    <source>
        <strain evidence="2 3">FFPRI411160</strain>
    </source>
</reference>
<dbReference type="EMBL" id="NBII01000009">
    <property type="protein sequence ID" value="PAV15781.1"/>
    <property type="molecule type" value="Genomic_DNA"/>
</dbReference>
<proteinExistence type="predicted"/>
<organism evidence="2 3">
    <name type="scientific">Pyrrhoderma noxium</name>
    <dbReference type="NCBI Taxonomy" id="2282107"/>
    <lineage>
        <taxon>Eukaryota</taxon>
        <taxon>Fungi</taxon>
        <taxon>Dikarya</taxon>
        <taxon>Basidiomycota</taxon>
        <taxon>Agaricomycotina</taxon>
        <taxon>Agaricomycetes</taxon>
        <taxon>Hymenochaetales</taxon>
        <taxon>Hymenochaetaceae</taxon>
        <taxon>Pyrrhoderma</taxon>
    </lineage>
</organism>
<protein>
    <submittedName>
        <fullName evidence="2">Uncharacterized protein</fullName>
    </submittedName>
</protein>
<dbReference type="Proteomes" id="UP000217199">
    <property type="component" value="Unassembled WGS sequence"/>
</dbReference>
<gene>
    <name evidence="2" type="ORF">PNOK_0863900</name>
</gene>
<evidence type="ECO:0000313" key="3">
    <source>
        <dbReference type="Proteomes" id="UP000217199"/>
    </source>
</evidence>
<feature type="region of interest" description="Disordered" evidence="1">
    <location>
        <begin position="1"/>
        <end position="29"/>
    </location>
</feature>
<evidence type="ECO:0000313" key="2">
    <source>
        <dbReference type="EMBL" id="PAV15781.1"/>
    </source>
</evidence>
<dbReference type="InParanoid" id="A0A286U883"/>
<name>A0A286U883_9AGAM</name>
<dbReference type="AlphaFoldDB" id="A0A286U883"/>